<evidence type="ECO:0000313" key="3">
    <source>
        <dbReference type="Proteomes" id="UP000515563"/>
    </source>
</evidence>
<sequence>MMIARGEETMQRHDPSEFVVPDDFWNRLETKQALRARDAGALFQLVRKYAGASQTGLTMRTGIAKSEISSIMAGRRRVTSLERFESIADGLNMPDASRVELGLAPKVTNGASNGEVPSNPGAHIRTASVASGVWSILPPVRGFRGRRDELRALRQTLHSANDADERVTATAVHGIAGVGKTQLVRAYSQAYRAEYDLGWWIPAETRLDIVTGIGQLAVRLGASEKWSSTELINYLFEDLSARKSWLIVFDNAPSPSVIESFIPRGAGNHGHVIFTSRNPSWQMLATPLGVDVLSIKSASELLSEWSHDNDQESANSLAAELGQLPLAIEQAAAYAAETSVSLSEYLKLFQAERARLLEHGSALAYPSTVAATVTLTLERLSMTSPTALRLLEVCSLCSSEILPIKEFLSAVQNIDDTAEQFDALDRLKIFTELRQSGLLSIDGDNEARLHRLTRTIVRERINDRHHRVTDAAALLNELFPQTPSEPTTWPVCAQLASHAASVLSHAKDADLLSIDLASLLTRMGRYLLCSGLSYADSRNYHAQALQMRQRLHDGDHPEVARGFVHLAVALNELGEPAQARSLHEQALEMRMRWYAGKDHADTAHSLDNLGNVLHILGDYKSARQRHEDGLHMRQRLYLADHPNIAYSLSNLAGDLHKLDDVPRARELNEQALAMRQRLDPGDHPDVAHSFANLAADLRAMGELVEAKRLAEQALAMHNRLYPGDHPNTVRSLQSLAQTYTALGHEADATSLDRQAREMKDRLRSRYQ</sequence>
<dbReference type="PANTHER" id="PTHR19959:SF119">
    <property type="entry name" value="FUNGAL LIPASE-LIKE DOMAIN-CONTAINING PROTEIN"/>
    <property type="match status" value="1"/>
</dbReference>
<dbReference type="Pfam" id="PF00931">
    <property type="entry name" value="NB-ARC"/>
    <property type="match status" value="1"/>
</dbReference>
<dbReference type="InterPro" id="IPR027417">
    <property type="entry name" value="P-loop_NTPase"/>
</dbReference>
<evidence type="ECO:0000259" key="1">
    <source>
        <dbReference type="Pfam" id="PF00931"/>
    </source>
</evidence>
<dbReference type="Gene3D" id="3.40.50.300">
    <property type="entry name" value="P-loop containing nucleotide triphosphate hydrolases"/>
    <property type="match status" value="1"/>
</dbReference>
<protein>
    <submittedName>
        <fullName evidence="2">Tetratricopeptide repeat protein</fullName>
    </submittedName>
</protein>
<dbReference type="SUPFAM" id="SSF52540">
    <property type="entry name" value="P-loop containing nucleoside triphosphate hydrolases"/>
    <property type="match status" value="1"/>
</dbReference>
<dbReference type="EMBL" id="CP043661">
    <property type="protein sequence ID" value="QNE18872.1"/>
    <property type="molecule type" value="Genomic_DNA"/>
</dbReference>
<feature type="domain" description="NB-ARC" evidence="1">
    <location>
        <begin position="148"/>
        <end position="309"/>
    </location>
</feature>
<reference evidence="3" key="1">
    <citation type="submission" date="2019-09" db="EMBL/GenBank/DDBJ databases">
        <title>Antimicrobial potential of Antarctic Bacteria.</title>
        <authorList>
            <person name="Benaud N."/>
            <person name="Edwards R.J."/>
            <person name="Ferrari B.C."/>
        </authorList>
    </citation>
    <scope>NUCLEOTIDE SEQUENCE [LARGE SCALE GENOMIC DNA]</scope>
    <source>
        <strain evidence="3">SPB151</strain>
    </source>
</reference>
<dbReference type="GO" id="GO:0003677">
    <property type="term" value="F:DNA binding"/>
    <property type="evidence" value="ECO:0007669"/>
    <property type="project" value="InterPro"/>
</dbReference>
<dbReference type="InterPro" id="IPR001387">
    <property type="entry name" value="Cro/C1-type_HTH"/>
</dbReference>
<keyword evidence="3" id="KW-1185">Reference proteome</keyword>
<dbReference type="CDD" id="cd00093">
    <property type="entry name" value="HTH_XRE"/>
    <property type="match status" value="1"/>
</dbReference>
<dbReference type="SMART" id="SM00028">
    <property type="entry name" value="TPR"/>
    <property type="match status" value="4"/>
</dbReference>
<dbReference type="Proteomes" id="UP000515563">
    <property type="component" value="Chromosome"/>
</dbReference>
<name>A0A7G6WY07_9ACTN</name>
<dbReference type="SUPFAM" id="SSF47413">
    <property type="entry name" value="lambda repressor-like DNA-binding domains"/>
    <property type="match status" value="1"/>
</dbReference>
<accession>A0A7G6WY07</accession>
<reference evidence="2 3" key="2">
    <citation type="journal article" date="2020" name="Microbiol. Resour. Announc.">
        <title>Antarctic desert soil bacteria exhibit high novel natural product potential, evaluated through long-read genome sequencing and comparative genomics.</title>
        <authorList>
            <person name="Benaud N."/>
            <person name="Edwards R.J."/>
            <person name="Amos T.G."/>
            <person name="D'Agostino P.M."/>
            <person name="Gutierrez-Chavez C."/>
            <person name="Montgomery K."/>
            <person name="Nicetic I."/>
            <person name="Ferrari B.C."/>
        </authorList>
    </citation>
    <scope>NUCLEOTIDE SEQUENCE [LARGE SCALE GENOMIC DNA]</scope>
    <source>
        <strain evidence="2 3">SPB151</strain>
    </source>
</reference>
<dbReference type="SUPFAM" id="SSF48452">
    <property type="entry name" value="TPR-like"/>
    <property type="match status" value="1"/>
</dbReference>
<dbReference type="GO" id="GO:0043531">
    <property type="term" value="F:ADP binding"/>
    <property type="evidence" value="ECO:0007669"/>
    <property type="project" value="InterPro"/>
</dbReference>
<gene>
    <name evidence="2" type="ORF">F1D05_14350</name>
</gene>
<dbReference type="PANTHER" id="PTHR19959">
    <property type="entry name" value="KINESIN LIGHT CHAIN"/>
    <property type="match status" value="1"/>
</dbReference>
<dbReference type="InterPro" id="IPR002182">
    <property type="entry name" value="NB-ARC"/>
</dbReference>
<evidence type="ECO:0000313" key="2">
    <source>
        <dbReference type="EMBL" id="QNE18872.1"/>
    </source>
</evidence>
<dbReference type="Pfam" id="PF13424">
    <property type="entry name" value="TPR_12"/>
    <property type="match status" value="3"/>
</dbReference>
<organism evidence="2 3">
    <name type="scientific">Kribbella qitaiheensis</name>
    <dbReference type="NCBI Taxonomy" id="1544730"/>
    <lineage>
        <taxon>Bacteria</taxon>
        <taxon>Bacillati</taxon>
        <taxon>Actinomycetota</taxon>
        <taxon>Actinomycetes</taxon>
        <taxon>Propionibacteriales</taxon>
        <taxon>Kribbellaceae</taxon>
        <taxon>Kribbella</taxon>
    </lineage>
</organism>
<dbReference type="KEGG" id="kqi:F1D05_14350"/>
<dbReference type="AlphaFoldDB" id="A0A7G6WY07"/>
<dbReference type="Gene3D" id="1.25.40.10">
    <property type="entry name" value="Tetratricopeptide repeat domain"/>
    <property type="match status" value="2"/>
</dbReference>
<dbReference type="InterPro" id="IPR019734">
    <property type="entry name" value="TPR_rpt"/>
</dbReference>
<dbReference type="Pfam" id="PF13560">
    <property type="entry name" value="HTH_31"/>
    <property type="match status" value="1"/>
</dbReference>
<dbReference type="NCBIfam" id="NF040586">
    <property type="entry name" value="FxSxx_TPR"/>
    <property type="match status" value="1"/>
</dbReference>
<dbReference type="InterPro" id="IPR010982">
    <property type="entry name" value="Lambda_DNA-bd_dom_sf"/>
</dbReference>
<proteinExistence type="predicted"/>
<dbReference type="InterPro" id="IPR011990">
    <property type="entry name" value="TPR-like_helical_dom_sf"/>
</dbReference>